<reference evidence="10 11" key="1">
    <citation type="submission" date="2016-10" db="EMBL/GenBank/DDBJ databases">
        <authorList>
            <person name="de Groot N.N."/>
        </authorList>
    </citation>
    <scope>NUCLEOTIDE SEQUENCE [LARGE SCALE GENOMIC DNA]</scope>
    <source>
        <strain evidence="10 11">CGMCC 1.9109</strain>
    </source>
</reference>
<dbReference type="SUPFAM" id="SSF64182">
    <property type="entry name" value="DHH phosphoesterases"/>
    <property type="match status" value="1"/>
</dbReference>
<dbReference type="InterPro" id="IPR041122">
    <property type="entry name" value="RecJ_OB"/>
</dbReference>
<accession>A0A1G6VSA3</accession>
<dbReference type="InterPro" id="IPR051673">
    <property type="entry name" value="SSDNA_exonuclease_RecJ"/>
</dbReference>
<proteinExistence type="inferred from homology"/>
<feature type="coiled-coil region" evidence="6">
    <location>
        <begin position="349"/>
        <end position="376"/>
    </location>
</feature>
<dbReference type="InterPro" id="IPR003156">
    <property type="entry name" value="DHHA1_dom"/>
</dbReference>
<dbReference type="EMBL" id="FNAK01000002">
    <property type="protein sequence ID" value="SDD56560.1"/>
    <property type="molecule type" value="Genomic_DNA"/>
</dbReference>
<evidence type="ECO:0000313" key="11">
    <source>
        <dbReference type="Proteomes" id="UP000183685"/>
    </source>
</evidence>
<dbReference type="Proteomes" id="UP000183685">
    <property type="component" value="Unassembled WGS sequence"/>
</dbReference>
<evidence type="ECO:0000259" key="8">
    <source>
        <dbReference type="Pfam" id="PF02272"/>
    </source>
</evidence>
<name>A0A1G6VSA3_9PROT</name>
<dbReference type="GO" id="GO:0008409">
    <property type="term" value="F:5'-3' exonuclease activity"/>
    <property type="evidence" value="ECO:0007669"/>
    <property type="project" value="InterPro"/>
</dbReference>
<dbReference type="Gene3D" id="3.90.1640.30">
    <property type="match status" value="1"/>
</dbReference>
<comment type="similarity">
    <text evidence="1">Belongs to the RecJ family.</text>
</comment>
<keyword evidence="6" id="KW-0175">Coiled coil</keyword>
<keyword evidence="5 10" id="KW-0269">Exonuclease</keyword>
<feature type="domain" description="DDH" evidence="7">
    <location>
        <begin position="112"/>
        <end position="269"/>
    </location>
</feature>
<feature type="domain" description="DHHA1" evidence="8">
    <location>
        <begin position="390"/>
        <end position="484"/>
    </location>
</feature>
<keyword evidence="4" id="KW-0378">Hydrolase</keyword>
<evidence type="ECO:0000259" key="9">
    <source>
        <dbReference type="Pfam" id="PF17768"/>
    </source>
</evidence>
<feature type="domain" description="RecJ OB" evidence="9">
    <location>
        <begin position="499"/>
        <end position="608"/>
    </location>
</feature>
<evidence type="ECO:0000256" key="5">
    <source>
        <dbReference type="ARBA" id="ARBA00022839"/>
    </source>
</evidence>
<dbReference type="NCBIfam" id="TIGR00644">
    <property type="entry name" value="recJ"/>
    <property type="match status" value="1"/>
</dbReference>
<dbReference type="STRING" id="637679.GCA_001550055_02553"/>
<dbReference type="Gene3D" id="3.10.310.30">
    <property type="match status" value="1"/>
</dbReference>
<organism evidence="10 11">
    <name type="scientific">Kordiimonas lacus</name>
    <dbReference type="NCBI Taxonomy" id="637679"/>
    <lineage>
        <taxon>Bacteria</taxon>
        <taxon>Pseudomonadati</taxon>
        <taxon>Pseudomonadota</taxon>
        <taxon>Alphaproteobacteria</taxon>
        <taxon>Kordiimonadales</taxon>
        <taxon>Kordiimonadaceae</taxon>
        <taxon>Kordiimonas</taxon>
    </lineage>
</organism>
<dbReference type="Pfam" id="PF02272">
    <property type="entry name" value="DHHA1"/>
    <property type="match status" value="1"/>
</dbReference>
<dbReference type="AlphaFoldDB" id="A0A1G6VSA3"/>
<dbReference type="PANTHER" id="PTHR30255">
    <property type="entry name" value="SINGLE-STRANDED-DNA-SPECIFIC EXONUCLEASE RECJ"/>
    <property type="match status" value="1"/>
</dbReference>
<dbReference type="Pfam" id="PF01368">
    <property type="entry name" value="DHH"/>
    <property type="match status" value="1"/>
</dbReference>
<protein>
    <recommendedName>
        <fullName evidence="2">Single-stranded-DNA-specific exonuclease RecJ</fullName>
    </recommendedName>
</protein>
<evidence type="ECO:0000313" key="10">
    <source>
        <dbReference type="EMBL" id="SDD56560.1"/>
    </source>
</evidence>
<dbReference type="InterPro" id="IPR001667">
    <property type="entry name" value="DDH_dom"/>
</dbReference>
<dbReference type="GO" id="GO:0003676">
    <property type="term" value="F:nucleic acid binding"/>
    <property type="evidence" value="ECO:0007669"/>
    <property type="project" value="InterPro"/>
</dbReference>
<dbReference type="PANTHER" id="PTHR30255:SF2">
    <property type="entry name" value="SINGLE-STRANDED-DNA-SPECIFIC EXONUCLEASE RECJ"/>
    <property type="match status" value="1"/>
</dbReference>
<gene>
    <name evidence="10" type="ORF">SAMN04488071_0838</name>
</gene>
<keyword evidence="11" id="KW-1185">Reference proteome</keyword>
<evidence type="ECO:0000256" key="4">
    <source>
        <dbReference type="ARBA" id="ARBA00022801"/>
    </source>
</evidence>
<evidence type="ECO:0000256" key="6">
    <source>
        <dbReference type="SAM" id="Coils"/>
    </source>
</evidence>
<dbReference type="InterPro" id="IPR004610">
    <property type="entry name" value="RecJ"/>
</dbReference>
<dbReference type="GO" id="GO:0006310">
    <property type="term" value="P:DNA recombination"/>
    <property type="evidence" value="ECO:0007669"/>
    <property type="project" value="InterPro"/>
</dbReference>
<evidence type="ECO:0000256" key="3">
    <source>
        <dbReference type="ARBA" id="ARBA00022722"/>
    </source>
</evidence>
<keyword evidence="3" id="KW-0540">Nuclease</keyword>
<evidence type="ECO:0000259" key="7">
    <source>
        <dbReference type="Pfam" id="PF01368"/>
    </source>
</evidence>
<sequence length="615" mass="65150">MARTVANKVIELTDIQETTGAAEPFLGVRRSALEQAWELRPYVPRIAEAIADRLGVPAIVGQLIAARGIGLEEAEAFYTPSLKESLPDPSTILDMDKAVSRLARALQNGEKLAIFGDYDVDGATSSAVLYRYLTALGAHVEIYIPDRMVEGYGPNASALLGLRDKGVDLVITVDCGTLSYEPLRAAKDAGLDVIVVDHHKAETTLPEAVAVVNPNRLDDDSGLGQVAAVGVCFLVAIALNRALREAGYFTGGKREPNLISLLDIVALGTVCDVVPLTGVNRAFVAQGLKVMAQRHNVGITALCDVGRVSEAPTTYHAGFILGPRVNAGGRVGESYLGAQLLTTDDMMSARQIAEKLDRYNEERRAIEAEVLEAAMNQVESATGVGGQADTVVVAAGDGWHAGVIGIVASRLKDKYGLPTFVIGIENGEAKGSGRSISGVDMGAAVIEAVQKGLLLKGGGHAMAAGLTAAPDKLEELTAFLRDHMRKDVEKATQNRALKIDGMVALSGVTADLIDQIDQVGPFGAGNASPRFAIPELDLLKADLVGQNHLRCIFKSRDGKSIKAMAFRQWDEPMGALLRTGIGRRFHIAGKLKKDTWAGGGKVEITLDDVALIGLP</sequence>
<dbReference type="Pfam" id="PF17768">
    <property type="entry name" value="RecJ_OB"/>
    <property type="match status" value="1"/>
</dbReference>
<evidence type="ECO:0000256" key="2">
    <source>
        <dbReference type="ARBA" id="ARBA00019841"/>
    </source>
</evidence>
<evidence type="ECO:0000256" key="1">
    <source>
        <dbReference type="ARBA" id="ARBA00005915"/>
    </source>
</evidence>
<dbReference type="InterPro" id="IPR038763">
    <property type="entry name" value="DHH_sf"/>
</dbReference>
<dbReference type="GO" id="GO:0006281">
    <property type="term" value="P:DNA repair"/>
    <property type="evidence" value="ECO:0007669"/>
    <property type="project" value="InterPro"/>
</dbReference>